<evidence type="ECO:0000256" key="1">
    <source>
        <dbReference type="ARBA" id="ARBA00001946"/>
    </source>
</evidence>
<evidence type="ECO:0000256" key="3">
    <source>
        <dbReference type="ARBA" id="ARBA00022722"/>
    </source>
</evidence>
<dbReference type="InterPro" id="IPR022907">
    <property type="entry name" value="VapC_family"/>
</dbReference>
<dbReference type="GO" id="GO:0000287">
    <property type="term" value="F:magnesium ion binding"/>
    <property type="evidence" value="ECO:0007669"/>
    <property type="project" value="UniProtKB-UniRule"/>
</dbReference>
<dbReference type="RefSeq" id="WP_126919186.1">
    <property type="nucleotide sequence ID" value="NZ_ML133686.1"/>
</dbReference>
<dbReference type="PANTHER" id="PTHR33653">
    <property type="entry name" value="RIBONUCLEASE VAPC2"/>
    <property type="match status" value="1"/>
</dbReference>
<evidence type="ECO:0000259" key="9">
    <source>
        <dbReference type="Pfam" id="PF01850"/>
    </source>
</evidence>
<dbReference type="Pfam" id="PF01850">
    <property type="entry name" value="PIN"/>
    <property type="match status" value="1"/>
</dbReference>
<dbReference type="InterPro" id="IPR050556">
    <property type="entry name" value="Type_II_TA_system_RNase"/>
</dbReference>
<dbReference type="InterPro" id="IPR002716">
    <property type="entry name" value="PIN_dom"/>
</dbReference>
<comment type="caution">
    <text evidence="10">The sequence shown here is derived from an EMBL/GenBank/DDBJ whole genome shotgun (WGS) entry which is preliminary data.</text>
</comment>
<proteinExistence type="inferred from homology"/>
<gene>
    <name evidence="8" type="primary">vapC</name>
    <name evidence="10" type="ORF">EFQ99_03130</name>
</gene>
<dbReference type="CDD" id="cd18731">
    <property type="entry name" value="PIN_NgFitB-like"/>
    <property type="match status" value="1"/>
</dbReference>
<evidence type="ECO:0000256" key="8">
    <source>
        <dbReference type="HAMAP-Rule" id="MF_00265"/>
    </source>
</evidence>
<keyword evidence="11" id="KW-1185">Reference proteome</keyword>
<evidence type="ECO:0000313" key="10">
    <source>
        <dbReference type="EMBL" id="RUM27201.1"/>
    </source>
</evidence>
<dbReference type="Gene3D" id="3.40.50.1010">
    <property type="entry name" value="5'-nuclease"/>
    <property type="match status" value="1"/>
</dbReference>
<comment type="cofactor">
    <cofactor evidence="1 8">
        <name>Mg(2+)</name>
        <dbReference type="ChEBI" id="CHEBI:18420"/>
    </cofactor>
</comment>
<dbReference type="GO" id="GO:0004540">
    <property type="term" value="F:RNA nuclease activity"/>
    <property type="evidence" value="ECO:0007669"/>
    <property type="project" value="InterPro"/>
</dbReference>
<comment type="function">
    <text evidence="8">Toxic component of a toxin-antitoxin (TA) system. An RNase.</text>
</comment>
<evidence type="ECO:0000256" key="7">
    <source>
        <dbReference type="ARBA" id="ARBA00038093"/>
    </source>
</evidence>
<name>A0A3S0QT58_9HYPH</name>
<dbReference type="EC" id="3.1.-.-" evidence="8"/>
<keyword evidence="6 8" id="KW-0460">Magnesium</keyword>
<dbReference type="HAMAP" id="MF_00265">
    <property type="entry name" value="VapC_Nob1"/>
    <property type="match status" value="1"/>
</dbReference>
<dbReference type="OrthoDB" id="5458135at2"/>
<feature type="binding site" evidence="8">
    <location>
        <position position="5"/>
    </location>
    <ligand>
        <name>Mg(2+)</name>
        <dbReference type="ChEBI" id="CHEBI:18420"/>
    </ligand>
</feature>
<keyword evidence="2 8" id="KW-1277">Toxin-antitoxin system</keyword>
<dbReference type="Proteomes" id="UP000278823">
    <property type="component" value="Unassembled WGS sequence"/>
</dbReference>
<keyword evidence="4 8" id="KW-0479">Metal-binding</keyword>
<dbReference type="GO" id="GO:0090729">
    <property type="term" value="F:toxin activity"/>
    <property type="evidence" value="ECO:0007669"/>
    <property type="project" value="UniProtKB-KW"/>
</dbReference>
<evidence type="ECO:0000256" key="4">
    <source>
        <dbReference type="ARBA" id="ARBA00022723"/>
    </source>
</evidence>
<reference evidence="11" key="1">
    <citation type="submission" date="2018-11" db="EMBL/GenBank/DDBJ databases">
        <title>Rhizobium chutanense sp. nov., isolated from root nodules of Phaseolus vulgaris in China.</title>
        <authorList>
            <person name="Huo Y."/>
        </authorList>
    </citation>
    <scope>NUCLEOTIDE SEQUENCE [LARGE SCALE GENOMIC DNA]</scope>
    <source>
        <strain evidence="11">CCBAU 65647</strain>
    </source>
</reference>
<keyword evidence="5 8" id="KW-0378">Hydrolase</keyword>
<dbReference type="PANTHER" id="PTHR33653:SF1">
    <property type="entry name" value="RIBONUCLEASE VAPC2"/>
    <property type="match status" value="1"/>
</dbReference>
<feature type="domain" description="PIN" evidence="9">
    <location>
        <begin position="2"/>
        <end position="122"/>
    </location>
</feature>
<sequence length="148" mass="15583">MIILDTNVLSEAMKPAANAAVRSWLNEQVAETLYLSSVTLAELLFGIGALPDGRRKAALSEMLGGVLELFGDRVLPFDVGAARHYADLAVRARADGKGFPTPDGYIAAIAASKGFIVATRDVSPFEAAGLTVVNPWNHQTSDASPADV</sequence>
<protein>
    <recommendedName>
        <fullName evidence="8">Ribonuclease VapC</fullName>
        <shortName evidence="8">RNase VapC</shortName>
        <ecNumber evidence="8">3.1.-.-</ecNumber>
    </recommendedName>
    <alternativeName>
        <fullName evidence="8">Toxin VapC</fullName>
    </alternativeName>
</protein>
<evidence type="ECO:0000256" key="2">
    <source>
        <dbReference type="ARBA" id="ARBA00022649"/>
    </source>
</evidence>
<dbReference type="InterPro" id="IPR029060">
    <property type="entry name" value="PIN-like_dom_sf"/>
</dbReference>
<organism evidence="10 11">
    <name type="scientific">Rhizobium vallis</name>
    <dbReference type="NCBI Taxonomy" id="634290"/>
    <lineage>
        <taxon>Bacteria</taxon>
        <taxon>Pseudomonadati</taxon>
        <taxon>Pseudomonadota</taxon>
        <taxon>Alphaproteobacteria</taxon>
        <taxon>Hyphomicrobiales</taxon>
        <taxon>Rhizobiaceae</taxon>
        <taxon>Rhizobium/Agrobacterium group</taxon>
        <taxon>Rhizobium</taxon>
    </lineage>
</organism>
<keyword evidence="8" id="KW-0800">Toxin</keyword>
<dbReference type="SUPFAM" id="SSF88723">
    <property type="entry name" value="PIN domain-like"/>
    <property type="match status" value="1"/>
</dbReference>
<dbReference type="EMBL" id="RJTH01000001">
    <property type="protein sequence ID" value="RUM27201.1"/>
    <property type="molecule type" value="Genomic_DNA"/>
</dbReference>
<keyword evidence="3 8" id="KW-0540">Nuclease</keyword>
<dbReference type="AlphaFoldDB" id="A0A3S0QT58"/>
<evidence type="ECO:0000313" key="11">
    <source>
        <dbReference type="Proteomes" id="UP000278823"/>
    </source>
</evidence>
<dbReference type="GO" id="GO:0016787">
    <property type="term" value="F:hydrolase activity"/>
    <property type="evidence" value="ECO:0007669"/>
    <property type="project" value="UniProtKB-KW"/>
</dbReference>
<comment type="similarity">
    <text evidence="7 8">Belongs to the PINc/VapC protein family.</text>
</comment>
<feature type="binding site" evidence="8">
    <location>
        <position position="103"/>
    </location>
    <ligand>
        <name>Mg(2+)</name>
        <dbReference type="ChEBI" id="CHEBI:18420"/>
    </ligand>
</feature>
<evidence type="ECO:0000256" key="5">
    <source>
        <dbReference type="ARBA" id="ARBA00022801"/>
    </source>
</evidence>
<accession>A0A3S0QT58</accession>
<evidence type="ECO:0000256" key="6">
    <source>
        <dbReference type="ARBA" id="ARBA00022842"/>
    </source>
</evidence>